<sequence length="160" mass="18522">MKALPCAWESRQVVPMNGVTSKVEDPSYLHPSYLKPYHEDKDDPTHGILKRVPTTIVTLYDRKVEYILVAQVIMRRGVPSSMEYLVRTIFEEVWITSVIMLMGRSQVEELMMELKERKLKSRVEKSLSLQEECCEQINEKAEQRDEEITAETEKDAACGN</sequence>
<reference evidence="2 3" key="1">
    <citation type="journal article" date="2018" name="PLoS Genet.">
        <title>Population sequencing reveals clonal diversity and ancestral inbreeding in the grapevine cultivar Chardonnay.</title>
        <authorList>
            <person name="Roach M.J."/>
            <person name="Johnson D.L."/>
            <person name="Bohlmann J."/>
            <person name="van Vuuren H.J."/>
            <person name="Jones S.J."/>
            <person name="Pretorius I.S."/>
            <person name="Schmidt S.A."/>
            <person name="Borneman A.R."/>
        </authorList>
    </citation>
    <scope>NUCLEOTIDE SEQUENCE [LARGE SCALE GENOMIC DNA]</scope>
    <source>
        <strain evidence="3">cv. Chardonnay</strain>
        <tissue evidence="2">Leaf</tissue>
    </source>
</reference>
<organism evidence="2 3">
    <name type="scientific">Vitis vinifera</name>
    <name type="common">Grape</name>
    <dbReference type="NCBI Taxonomy" id="29760"/>
    <lineage>
        <taxon>Eukaryota</taxon>
        <taxon>Viridiplantae</taxon>
        <taxon>Streptophyta</taxon>
        <taxon>Embryophyta</taxon>
        <taxon>Tracheophyta</taxon>
        <taxon>Spermatophyta</taxon>
        <taxon>Magnoliopsida</taxon>
        <taxon>eudicotyledons</taxon>
        <taxon>Gunneridae</taxon>
        <taxon>Pentapetalae</taxon>
        <taxon>rosids</taxon>
        <taxon>Vitales</taxon>
        <taxon>Vitaceae</taxon>
        <taxon>Viteae</taxon>
        <taxon>Vitis</taxon>
    </lineage>
</organism>
<evidence type="ECO:0000313" key="2">
    <source>
        <dbReference type="EMBL" id="RVW13796.1"/>
    </source>
</evidence>
<dbReference type="AlphaFoldDB" id="A0A438BS67"/>
<name>A0A438BS67_VITVI</name>
<dbReference type="Proteomes" id="UP000288805">
    <property type="component" value="Unassembled WGS sequence"/>
</dbReference>
<dbReference type="EMBL" id="QGNW01002645">
    <property type="protein sequence ID" value="RVW13796.1"/>
    <property type="molecule type" value="Genomic_DNA"/>
</dbReference>
<proteinExistence type="predicted"/>
<protein>
    <submittedName>
        <fullName evidence="2">Uncharacterized protein</fullName>
    </submittedName>
</protein>
<comment type="caution">
    <text evidence="2">The sequence shown here is derived from an EMBL/GenBank/DDBJ whole genome shotgun (WGS) entry which is preliminary data.</text>
</comment>
<accession>A0A438BS67</accession>
<evidence type="ECO:0000313" key="3">
    <source>
        <dbReference type="Proteomes" id="UP000288805"/>
    </source>
</evidence>
<evidence type="ECO:0000256" key="1">
    <source>
        <dbReference type="SAM" id="MobiDB-lite"/>
    </source>
</evidence>
<feature type="region of interest" description="Disordered" evidence="1">
    <location>
        <begin position="140"/>
        <end position="160"/>
    </location>
</feature>
<gene>
    <name evidence="2" type="ORF">CK203_083595</name>
</gene>